<dbReference type="Proteomes" id="UP001177021">
    <property type="component" value="Unassembled WGS sequence"/>
</dbReference>
<proteinExistence type="predicted"/>
<dbReference type="EMBL" id="CASHSV030000001">
    <property type="protein sequence ID" value="CAJ2628631.1"/>
    <property type="molecule type" value="Genomic_DNA"/>
</dbReference>
<organism evidence="1 2">
    <name type="scientific">Trifolium pratense</name>
    <name type="common">Red clover</name>
    <dbReference type="NCBI Taxonomy" id="57577"/>
    <lineage>
        <taxon>Eukaryota</taxon>
        <taxon>Viridiplantae</taxon>
        <taxon>Streptophyta</taxon>
        <taxon>Embryophyta</taxon>
        <taxon>Tracheophyta</taxon>
        <taxon>Spermatophyta</taxon>
        <taxon>Magnoliopsida</taxon>
        <taxon>eudicotyledons</taxon>
        <taxon>Gunneridae</taxon>
        <taxon>Pentapetalae</taxon>
        <taxon>rosids</taxon>
        <taxon>fabids</taxon>
        <taxon>Fabales</taxon>
        <taxon>Fabaceae</taxon>
        <taxon>Papilionoideae</taxon>
        <taxon>50 kb inversion clade</taxon>
        <taxon>NPAAA clade</taxon>
        <taxon>Hologalegina</taxon>
        <taxon>IRL clade</taxon>
        <taxon>Trifolieae</taxon>
        <taxon>Trifolium</taxon>
    </lineage>
</organism>
<keyword evidence="2" id="KW-1185">Reference proteome</keyword>
<evidence type="ECO:0000313" key="1">
    <source>
        <dbReference type="EMBL" id="CAJ2628631.1"/>
    </source>
</evidence>
<gene>
    <name evidence="1" type="ORF">MILVUS5_LOCUS810</name>
</gene>
<sequence>MKKQGKNSSKSNGFVPSSFNFISSCIKTASSGVRTAGASVASSISGDGHDHKDQMQPVPAKSESCEGFRASHPLLLVVACDKSKIPGTVQNVRDGHKEDQAENIINSATTVRFYSLRSHTYVHALRFRSTVYMVRCSPQIVAVGLATQIYCFDALTLENKFSVLTYPVPQLGGQGMVGVNIGYGPMAVGPRWLAYASNNPLLSNTSRLSPQSLTPPAGSPSTSPSSGSLVARYAMESSKHLASGLINLSDMGYKTLSKYYQDLLPDGSSSPVSPNSSWKVGRFASNSTETDTAGVVLVKDFVSRAVVAQFRAHTSPISALCFDPSGTLLVTASIHGNNINIFRIMPSYSKNGSGSQSNDWSSSHVHLYKLRRGMTSAVIQDICFSHYSQWVAIISSKGTCHIFVLSPFGGETVLKIHNKDTEGPVLLPVSPLPWWFTPRFTVNLHQQLCHTPQPPVFLSVVSRIKNVNAGWLNTVSNAASSAAGKVSVPSGAVSAVFHSSVPLDSHNAYAKVHAMEHLLVYTPSGHLIQYNLLPSLMAEPNETALRTAQVPSQMQEEDLRVKVEPVQWWDVCRRYDWQEREVYISGSAPGGPEAAEMILDVSSCENYSVGNDDSVKLNQDCHFSNAEVHISSGRIPIWGKSEVSFFVMGSFESGELNKCEFLTNGEIEIEDVPVNEVEIRQKVLLPVYDHFHKIQSTWGDRGLVLGRCSSSSSDSHATEEKLSENAAISHPKLIAPGLTEKTNVGALNFTDSITKVKSSEHGDRFNSSFSGCDMNMHVTCEESIRDSPDYEQFFQEGYCKASIDCHESAEVTTDVDCSSPSGREKSDEDGDDDDMLGDIFDFSEEGDFLATS</sequence>
<reference evidence="1" key="1">
    <citation type="submission" date="2023-10" db="EMBL/GenBank/DDBJ databases">
        <authorList>
            <person name="Rodriguez Cubillos JULIANA M."/>
            <person name="De Vega J."/>
        </authorList>
    </citation>
    <scope>NUCLEOTIDE SEQUENCE</scope>
</reference>
<name>A0ACB0I946_TRIPR</name>
<protein>
    <submittedName>
        <fullName evidence="1">Uncharacterized protein</fullName>
    </submittedName>
</protein>
<comment type="caution">
    <text evidence="1">The sequence shown here is derived from an EMBL/GenBank/DDBJ whole genome shotgun (WGS) entry which is preliminary data.</text>
</comment>
<accession>A0ACB0I946</accession>
<evidence type="ECO:0000313" key="2">
    <source>
        <dbReference type="Proteomes" id="UP001177021"/>
    </source>
</evidence>